<dbReference type="InterPro" id="IPR050194">
    <property type="entry name" value="Glycosyltransferase_grp1"/>
</dbReference>
<reference evidence="1 2" key="1">
    <citation type="submission" date="2018-08" db="EMBL/GenBank/DDBJ databases">
        <title>Genomic taxonomy of the Vibrionaceae family.</title>
        <authorList>
            <person name="Gomez-Gil B."/>
            <person name="Tanaka M."/>
            <person name="Sawabe T."/>
            <person name="Enciso-Ibarra K."/>
        </authorList>
    </citation>
    <scope>NUCLEOTIDE SEQUENCE [LARGE SCALE GENOMIC DNA]</scope>
    <source>
        <strain evidence="1 2">CAIM 1831</strain>
        <plasmid evidence="2">pva1</plasmid>
    </source>
</reference>
<dbReference type="CDD" id="cd03801">
    <property type="entry name" value="GT4_PimA-like"/>
    <property type="match status" value="1"/>
</dbReference>
<protein>
    <submittedName>
        <fullName evidence="1">Glycosyltransferase</fullName>
    </submittedName>
</protein>
<dbReference type="PANTHER" id="PTHR45947:SF15">
    <property type="entry name" value="TEICHURONIC ACID BIOSYNTHESIS GLYCOSYLTRANSFERASE TUAC-RELATED"/>
    <property type="match status" value="1"/>
</dbReference>
<dbReference type="EMBL" id="CP032095">
    <property type="protein sequence ID" value="AXY03751.1"/>
    <property type="molecule type" value="Genomic_DNA"/>
</dbReference>
<dbReference type="PANTHER" id="PTHR45947">
    <property type="entry name" value="SULFOQUINOVOSYL TRANSFERASE SQD2"/>
    <property type="match status" value="1"/>
</dbReference>
<organism evidence="1 2">
    <name type="scientific">Vibrio alfacsensis</name>
    <dbReference type="NCBI Taxonomy" id="1074311"/>
    <lineage>
        <taxon>Bacteria</taxon>
        <taxon>Pseudomonadati</taxon>
        <taxon>Pseudomonadota</taxon>
        <taxon>Gammaproteobacteria</taxon>
        <taxon>Vibrionales</taxon>
        <taxon>Vibrionaceae</taxon>
        <taxon>Vibrio</taxon>
    </lineage>
</organism>
<proteinExistence type="predicted"/>
<dbReference type="Pfam" id="PF13692">
    <property type="entry name" value="Glyco_trans_1_4"/>
    <property type="match status" value="1"/>
</dbReference>
<dbReference type="Proteomes" id="UP000262832">
    <property type="component" value="Plasmid pVa1"/>
</dbReference>
<evidence type="ECO:0000313" key="1">
    <source>
        <dbReference type="EMBL" id="AXY03751.1"/>
    </source>
</evidence>
<sequence>MMSPFINRFIAVSEDLSDWLKYEVHIYNKKVALINNGIDTEYYRPNTSDLSLKLSFAEKFVFGHVSRLHPIKNQAFIIDSFIEACRQSPHFDQNCILVIVGDGPDKEKLEQRVAGCPEIADKIIFTGAKTNVRDYYDAFDVFVMASLAEGIPMTLIESMSMSVPHLVTAVGGIKEVCVSQVTGVSIPNDKLDSYSSKMIELFENKQDLESFSDNSRKRIVKYYSQDAMVESYHQLYQTAIN</sequence>
<accession>A0ABN5PKN8</accession>
<keyword evidence="2" id="KW-1185">Reference proteome</keyword>
<dbReference type="SUPFAM" id="SSF53756">
    <property type="entry name" value="UDP-Glycosyltransferase/glycogen phosphorylase"/>
    <property type="match status" value="1"/>
</dbReference>
<dbReference type="Gene3D" id="3.40.50.2000">
    <property type="entry name" value="Glycogen Phosphorylase B"/>
    <property type="match status" value="2"/>
</dbReference>
<keyword evidence="1" id="KW-0614">Plasmid</keyword>
<evidence type="ECO:0000313" key="2">
    <source>
        <dbReference type="Proteomes" id="UP000262832"/>
    </source>
</evidence>
<gene>
    <name evidence="1" type="ORF">D1115_23020</name>
</gene>
<geneLocation type="plasmid" evidence="2">
    <name>pva1</name>
</geneLocation>
<name>A0ABN5PKN8_9VIBR</name>